<evidence type="ECO:0000256" key="7">
    <source>
        <dbReference type="HAMAP-Rule" id="MF_01069"/>
    </source>
</evidence>
<evidence type="ECO:0000259" key="8">
    <source>
        <dbReference type="Pfam" id="PF04349"/>
    </source>
</evidence>
<accession>A0ABW0F4E2</accession>
<evidence type="ECO:0000313" key="9">
    <source>
        <dbReference type="EMBL" id="MFC5293084.1"/>
    </source>
</evidence>
<dbReference type="InterPro" id="IPR023704">
    <property type="entry name" value="MdoG_OpgG"/>
</dbReference>
<dbReference type="RefSeq" id="WP_158444286.1">
    <property type="nucleotide sequence ID" value="NZ_JAOAOS010000006.1"/>
</dbReference>
<dbReference type="PANTHER" id="PTHR30504">
    <property type="entry name" value="GLUCANS BIOSYNTHESIS PROTEIN"/>
    <property type="match status" value="1"/>
</dbReference>
<dbReference type="Pfam" id="PF04349">
    <property type="entry name" value="MdoG"/>
    <property type="match status" value="1"/>
</dbReference>
<keyword evidence="5 7" id="KW-0732">Signal</keyword>
<evidence type="ECO:0000256" key="6">
    <source>
        <dbReference type="ARBA" id="ARBA00022764"/>
    </source>
</evidence>
<organism evidence="9 10">
    <name type="scientific">Bosea minatitlanensis</name>
    <dbReference type="NCBI Taxonomy" id="128782"/>
    <lineage>
        <taxon>Bacteria</taxon>
        <taxon>Pseudomonadati</taxon>
        <taxon>Pseudomonadota</taxon>
        <taxon>Alphaproteobacteria</taxon>
        <taxon>Hyphomicrobiales</taxon>
        <taxon>Boseaceae</taxon>
        <taxon>Bosea</taxon>
    </lineage>
</organism>
<dbReference type="PANTHER" id="PTHR30504:SF4">
    <property type="entry name" value="GLUCANS BIOSYNTHESIS PROTEIN G"/>
    <property type="match status" value="1"/>
</dbReference>
<sequence length="526" mass="58818">MLAGVLAFSGPAPAQERPGFGLDEVVARARAMAAAPYAAPASNLPDVFSKMQFLDYQKMQPRRDRFAWSELGTPFKLAFYHQGMQFNTPVRISEIVDDAVHEIPYDPGRFDFGDLHFDREQTSKLGWAGFRVMYPVNQPGKDDEIMSVLGASYFRVVGKGQIYGLSGRGLGIDTGLSIPEEFPAFREFWIRRPGPGDKSLVFYALLDSPRATGAYEFTLTPGSDTLLDVKARIFRRAGTTPEVLGIAPLTSMFLFGPNQPPPTYNFRPAIHDSNGLAIHTGAGEWIWRPLNNPPMVALSSFAVEDPKGFGLLQRGRAFSRYEDLKDRYDLRPSAWIEPRNDWGKGHVRLVEIPTADETNDNIVAFWSPETLPEVGHAMQFDYRIHWTMDEPAIMKDGPAHVWQTLRSTGEIYQSNLIRAADGTLAFLVDFKGEGLRDLPGNAPVVARISANDNVEIVGTVLQPNPAIQGWRLTYRVKVKDSTKASELRAALELEGRTFSETWSFQLPPLPASMPPKDRERYLNLLR</sequence>
<gene>
    <name evidence="7" type="primary">opgG</name>
    <name evidence="9" type="ORF">ACFPK2_08780</name>
</gene>
<comment type="similarity">
    <text evidence="3 7">Belongs to the OpgD/OpgG family.</text>
</comment>
<dbReference type="Gene3D" id="2.70.98.10">
    <property type="match status" value="1"/>
</dbReference>
<evidence type="ECO:0000313" key="10">
    <source>
        <dbReference type="Proteomes" id="UP001595976"/>
    </source>
</evidence>
<dbReference type="InterPro" id="IPR013783">
    <property type="entry name" value="Ig-like_fold"/>
</dbReference>
<dbReference type="HAMAP" id="MF_01069">
    <property type="entry name" value="MdoG_OpgG"/>
    <property type="match status" value="1"/>
</dbReference>
<feature type="domain" description="Glucan biosynthesis periplasmic MdoG C-terminal" evidence="8">
    <location>
        <begin position="20"/>
        <end position="505"/>
    </location>
</feature>
<dbReference type="InterPro" id="IPR007444">
    <property type="entry name" value="Glucan_biosyn_MdoG_C"/>
</dbReference>
<dbReference type="Gene3D" id="2.60.40.10">
    <property type="entry name" value="Immunoglobulins"/>
    <property type="match status" value="1"/>
</dbReference>
<protein>
    <recommendedName>
        <fullName evidence="4 7">Glucans biosynthesis protein G</fullName>
    </recommendedName>
</protein>
<dbReference type="SUPFAM" id="SSF81296">
    <property type="entry name" value="E set domains"/>
    <property type="match status" value="1"/>
</dbReference>
<dbReference type="SUPFAM" id="SSF74650">
    <property type="entry name" value="Galactose mutarotase-like"/>
    <property type="match status" value="1"/>
</dbReference>
<comment type="function">
    <text evidence="7">Involved in the biosynthesis of osmoregulated periplasmic glucans (OPGs).</text>
</comment>
<proteinExistence type="inferred from homology"/>
<evidence type="ECO:0000256" key="5">
    <source>
        <dbReference type="ARBA" id="ARBA00022729"/>
    </source>
</evidence>
<dbReference type="PIRSF" id="PIRSF006281">
    <property type="entry name" value="MdoG"/>
    <property type="match status" value="1"/>
</dbReference>
<dbReference type="InterPro" id="IPR014718">
    <property type="entry name" value="GH-type_carb-bd"/>
</dbReference>
<comment type="caution">
    <text evidence="9">The sequence shown here is derived from an EMBL/GenBank/DDBJ whole genome shotgun (WGS) entry which is preliminary data.</text>
</comment>
<comment type="pathway">
    <text evidence="2 7">Glycan metabolism; osmoregulated periplasmic glucan (OPG) biosynthesis.</text>
</comment>
<evidence type="ECO:0000256" key="1">
    <source>
        <dbReference type="ARBA" id="ARBA00004418"/>
    </source>
</evidence>
<keyword evidence="6 7" id="KW-0574">Periplasm</keyword>
<dbReference type="EMBL" id="JBHSLI010000003">
    <property type="protein sequence ID" value="MFC5293084.1"/>
    <property type="molecule type" value="Genomic_DNA"/>
</dbReference>
<keyword evidence="10" id="KW-1185">Reference proteome</keyword>
<dbReference type="InterPro" id="IPR014438">
    <property type="entry name" value="Glucan_biosyn_MdoG/MdoD"/>
</dbReference>
<name>A0ABW0F4E2_9HYPH</name>
<dbReference type="InterPro" id="IPR014756">
    <property type="entry name" value="Ig_E-set"/>
</dbReference>
<reference evidence="10" key="1">
    <citation type="journal article" date="2019" name="Int. J. Syst. Evol. Microbiol.">
        <title>The Global Catalogue of Microorganisms (GCM) 10K type strain sequencing project: providing services to taxonomists for standard genome sequencing and annotation.</title>
        <authorList>
            <consortium name="The Broad Institute Genomics Platform"/>
            <consortium name="The Broad Institute Genome Sequencing Center for Infectious Disease"/>
            <person name="Wu L."/>
            <person name="Ma J."/>
        </authorList>
    </citation>
    <scope>NUCLEOTIDE SEQUENCE [LARGE SCALE GENOMIC DNA]</scope>
    <source>
        <strain evidence="10">CGMCC 1.15643</strain>
    </source>
</reference>
<comment type="subcellular location">
    <subcellularLocation>
        <location evidence="1 7">Periplasm</location>
    </subcellularLocation>
</comment>
<evidence type="ECO:0000256" key="2">
    <source>
        <dbReference type="ARBA" id="ARBA00005001"/>
    </source>
</evidence>
<evidence type="ECO:0000256" key="3">
    <source>
        <dbReference type="ARBA" id="ARBA00009284"/>
    </source>
</evidence>
<evidence type="ECO:0000256" key="4">
    <source>
        <dbReference type="ARBA" id="ARBA00015376"/>
    </source>
</evidence>
<dbReference type="InterPro" id="IPR011013">
    <property type="entry name" value="Gal_mutarotase_sf_dom"/>
</dbReference>
<dbReference type="Proteomes" id="UP001595976">
    <property type="component" value="Unassembled WGS sequence"/>
</dbReference>